<evidence type="ECO:0000313" key="1">
    <source>
        <dbReference type="EMBL" id="MQM04938.1"/>
    </source>
</evidence>
<organism evidence="1 2">
    <name type="scientific">Colocasia esculenta</name>
    <name type="common">Wild taro</name>
    <name type="synonym">Arum esculentum</name>
    <dbReference type="NCBI Taxonomy" id="4460"/>
    <lineage>
        <taxon>Eukaryota</taxon>
        <taxon>Viridiplantae</taxon>
        <taxon>Streptophyta</taxon>
        <taxon>Embryophyta</taxon>
        <taxon>Tracheophyta</taxon>
        <taxon>Spermatophyta</taxon>
        <taxon>Magnoliopsida</taxon>
        <taxon>Liliopsida</taxon>
        <taxon>Araceae</taxon>
        <taxon>Aroideae</taxon>
        <taxon>Colocasieae</taxon>
        <taxon>Colocasia</taxon>
    </lineage>
</organism>
<gene>
    <name evidence="1" type="ORF">Taro_037742</name>
</gene>
<name>A0A843WDR1_COLES</name>
<proteinExistence type="predicted"/>
<evidence type="ECO:0000313" key="2">
    <source>
        <dbReference type="Proteomes" id="UP000652761"/>
    </source>
</evidence>
<protein>
    <submittedName>
        <fullName evidence="1">Uncharacterized protein</fullName>
    </submittedName>
</protein>
<dbReference type="AlphaFoldDB" id="A0A843WDR1"/>
<reference evidence="1" key="1">
    <citation type="submission" date="2017-07" db="EMBL/GenBank/DDBJ databases">
        <title>Taro Niue Genome Assembly and Annotation.</title>
        <authorList>
            <person name="Atibalentja N."/>
            <person name="Keating K."/>
            <person name="Fields C.J."/>
        </authorList>
    </citation>
    <scope>NUCLEOTIDE SEQUENCE</scope>
    <source>
        <strain evidence="1">Niue_2</strain>
        <tissue evidence="1">Leaf</tissue>
    </source>
</reference>
<dbReference type="Proteomes" id="UP000652761">
    <property type="component" value="Unassembled WGS sequence"/>
</dbReference>
<sequence>MKDYDAILGLDWLEEPYALVDCRGKKIGRVEELLVAEELCNDHKKHIFFPFSSAATYTNCPLEIDQSDYEVQEEDQVEDGNASE</sequence>
<comment type="caution">
    <text evidence="1">The sequence shown here is derived from an EMBL/GenBank/DDBJ whole genome shotgun (WGS) entry which is preliminary data.</text>
</comment>
<accession>A0A843WDR1</accession>
<dbReference type="EMBL" id="NMUH01003313">
    <property type="protein sequence ID" value="MQM04938.1"/>
    <property type="molecule type" value="Genomic_DNA"/>
</dbReference>
<keyword evidence="2" id="KW-1185">Reference proteome</keyword>